<evidence type="ECO:0000256" key="1">
    <source>
        <dbReference type="SAM" id="MobiDB-lite"/>
    </source>
</evidence>
<dbReference type="EMBL" id="LRQG01000019">
    <property type="protein sequence ID" value="KXA43233.1"/>
    <property type="molecule type" value="Genomic_DNA"/>
</dbReference>
<accession>A0A133QKA5</accession>
<gene>
    <name evidence="2" type="ORF">HMPREF3226_00479</name>
</gene>
<feature type="region of interest" description="Disordered" evidence="1">
    <location>
        <begin position="35"/>
        <end position="54"/>
    </location>
</feature>
<comment type="caution">
    <text evidence="2">The sequence shown here is derived from an EMBL/GenBank/DDBJ whole genome shotgun (WGS) entry which is preliminary data.</text>
</comment>
<evidence type="ECO:0000313" key="3">
    <source>
        <dbReference type="Proteomes" id="UP000070533"/>
    </source>
</evidence>
<dbReference type="PATRIC" id="fig|28128.5.peg.481"/>
<proteinExistence type="predicted"/>
<sequence>MLKTKNSPFTLVLCQFFLLSLHSLFRNGNQNGQVSYGQLPLNPPGWEHSKGRRL</sequence>
<name>A0A133QKA5_9BACT</name>
<protein>
    <submittedName>
        <fullName evidence="2">Uncharacterized protein</fullName>
    </submittedName>
</protein>
<evidence type="ECO:0000313" key="2">
    <source>
        <dbReference type="EMBL" id="KXA43233.1"/>
    </source>
</evidence>
<reference evidence="3" key="1">
    <citation type="submission" date="2016-01" db="EMBL/GenBank/DDBJ databases">
        <authorList>
            <person name="Mitreva M."/>
            <person name="Pepin K.H."/>
            <person name="Mihindukulasuriya K.A."/>
            <person name="Fulton R."/>
            <person name="Fronick C."/>
            <person name="O'Laughlin M."/>
            <person name="Miner T."/>
            <person name="Herter B."/>
            <person name="Rosa B.A."/>
            <person name="Cordes M."/>
            <person name="Tomlinson C."/>
            <person name="Wollam A."/>
            <person name="Palsikar V.B."/>
            <person name="Mardis E.R."/>
            <person name="Wilson R.K."/>
        </authorList>
    </citation>
    <scope>NUCLEOTIDE SEQUENCE [LARGE SCALE GENOMIC DNA]</scope>
    <source>
        <strain evidence="3">MJR7716</strain>
    </source>
</reference>
<dbReference type="Proteomes" id="UP000070533">
    <property type="component" value="Unassembled WGS sequence"/>
</dbReference>
<keyword evidence="3" id="KW-1185">Reference proteome</keyword>
<dbReference type="AlphaFoldDB" id="A0A133QKA5"/>
<organism evidence="2 3">
    <name type="scientific">Prevotella corporis</name>
    <dbReference type="NCBI Taxonomy" id="28128"/>
    <lineage>
        <taxon>Bacteria</taxon>
        <taxon>Pseudomonadati</taxon>
        <taxon>Bacteroidota</taxon>
        <taxon>Bacteroidia</taxon>
        <taxon>Bacteroidales</taxon>
        <taxon>Prevotellaceae</taxon>
        <taxon>Prevotella</taxon>
    </lineage>
</organism>
<dbReference type="STRING" id="28128.HMPREF3226_00479"/>